<evidence type="ECO:0000256" key="8">
    <source>
        <dbReference type="ARBA" id="ARBA00023004"/>
    </source>
</evidence>
<keyword evidence="9" id="KW-0443">Lipid metabolism</keyword>
<dbReference type="Proteomes" id="UP000324611">
    <property type="component" value="Unassembled WGS sequence"/>
</dbReference>
<reference evidence="14 15" key="1">
    <citation type="submission" date="2019-09" db="EMBL/GenBank/DDBJ databases">
        <title>Chitinophaga ginsengihumi sp. nov., isolated from soil of ginseng rhizosphere.</title>
        <authorList>
            <person name="Lee J."/>
        </authorList>
    </citation>
    <scope>NUCLEOTIDE SEQUENCE [LARGE SCALE GENOMIC DNA]</scope>
    <source>
        <strain evidence="14 15">BN140078</strain>
    </source>
</reference>
<dbReference type="AlphaFoldDB" id="A0A5B2VQF0"/>
<dbReference type="RefSeq" id="WP_149841527.1">
    <property type="nucleotide sequence ID" value="NZ_VUOC01000004.1"/>
</dbReference>
<keyword evidence="10 12" id="KW-0472">Membrane</keyword>
<reference evidence="14 15" key="2">
    <citation type="submission" date="2019-09" db="EMBL/GenBank/DDBJ databases">
        <authorList>
            <person name="Jin C."/>
        </authorList>
    </citation>
    <scope>NUCLEOTIDE SEQUENCE [LARGE SCALE GENOMIC DNA]</scope>
    <source>
        <strain evidence="14 15">BN140078</strain>
    </source>
</reference>
<evidence type="ECO:0000256" key="6">
    <source>
        <dbReference type="ARBA" id="ARBA00022989"/>
    </source>
</evidence>
<evidence type="ECO:0000256" key="1">
    <source>
        <dbReference type="ARBA" id="ARBA00004141"/>
    </source>
</evidence>
<proteinExistence type="inferred from homology"/>
<evidence type="ECO:0000256" key="2">
    <source>
        <dbReference type="ARBA" id="ARBA00008749"/>
    </source>
</evidence>
<keyword evidence="3" id="KW-0444">Lipid biosynthesis</keyword>
<evidence type="ECO:0000256" key="3">
    <source>
        <dbReference type="ARBA" id="ARBA00022516"/>
    </source>
</evidence>
<keyword evidence="15" id="KW-1185">Reference proteome</keyword>
<comment type="subcellular location">
    <subcellularLocation>
        <location evidence="1">Membrane</location>
        <topology evidence="1">Multi-pass membrane protein</topology>
    </subcellularLocation>
</comment>
<dbReference type="GO" id="GO:0016020">
    <property type="term" value="C:membrane"/>
    <property type="evidence" value="ECO:0007669"/>
    <property type="project" value="UniProtKB-SubCell"/>
</dbReference>
<evidence type="ECO:0000256" key="12">
    <source>
        <dbReference type="SAM" id="Phobius"/>
    </source>
</evidence>
<evidence type="ECO:0000256" key="10">
    <source>
        <dbReference type="ARBA" id="ARBA00023136"/>
    </source>
</evidence>
<name>A0A5B2VQF0_9BACT</name>
<keyword evidence="7" id="KW-0560">Oxidoreductase</keyword>
<feature type="transmembrane region" description="Helical" evidence="12">
    <location>
        <begin position="47"/>
        <end position="69"/>
    </location>
</feature>
<dbReference type="PANTHER" id="PTHR11351">
    <property type="entry name" value="ACYL-COA DESATURASE"/>
    <property type="match status" value="1"/>
</dbReference>
<feature type="domain" description="Fatty acid desaturase" evidence="13">
    <location>
        <begin position="77"/>
        <end position="296"/>
    </location>
</feature>
<keyword evidence="6 12" id="KW-1133">Transmembrane helix</keyword>
<sequence length="362" mass="41849">MAFIENVLEVPSYGWKTQDGQLSKPTVTQLFSEYLRRINIFASRKNWLPFFSWFCTLSLLPFAILFIFMEIRDFNVWYLLLGFIYGMIFMGSHGTIWYHRYGTHQAYRFSNNFWRFFTANLVIKLVPEELYIVSHHVHHSLSDEPGDPYNAEAGFLYCFLADANHQPIAKNLTEEEYAKAAAMLSHTGVKANSYQQYLKWGSIASPVRTMVATFANWAFWLTVFYAIGGLYLTAALLAGAFVWGLGVRTFNYEGHGKGENKQVVGHDYNTKDKSINQLWPGIVAGEWHNNHHLYPASARSGFLPWQIDFAWYYIRTLKFIGGVSSCRDAKQQFLEDYRKPYLEEMKQMKNVQPKPVVVPAKA</sequence>
<dbReference type="InterPro" id="IPR005804">
    <property type="entry name" value="FA_desaturase_dom"/>
</dbReference>
<evidence type="ECO:0000259" key="13">
    <source>
        <dbReference type="Pfam" id="PF00487"/>
    </source>
</evidence>
<evidence type="ECO:0000256" key="5">
    <source>
        <dbReference type="ARBA" id="ARBA00022832"/>
    </source>
</evidence>
<evidence type="ECO:0000313" key="15">
    <source>
        <dbReference type="Proteomes" id="UP000324611"/>
    </source>
</evidence>
<gene>
    <name evidence="14" type="ORF">F0L74_29775</name>
</gene>
<evidence type="ECO:0000256" key="11">
    <source>
        <dbReference type="ARBA" id="ARBA00023160"/>
    </source>
</evidence>
<dbReference type="GO" id="GO:0016717">
    <property type="term" value="F:oxidoreductase activity, acting on paired donors, with oxidation of a pair of donors resulting in the reduction of molecular oxygen to two molecules of water"/>
    <property type="evidence" value="ECO:0007669"/>
    <property type="project" value="InterPro"/>
</dbReference>
<keyword evidence="8" id="KW-0408">Iron</keyword>
<dbReference type="Pfam" id="PF00487">
    <property type="entry name" value="FA_desaturase"/>
    <property type="match status" value="1"/>
</dbReference>
<evidence type="ECO:0000256" key="9">
    <source>
        <dbReference type="ARBA" id="ARBA00023098"/>
    </source>
</evidence>
<dbReference type="EMBL" id="VUOC01000004">
    <property type="protein sequence ID" value="KAA2240349.1"/>
    <property type="molecule type" value="Genomic_DNA"/>
</dbReference>
<dbReference type="InterPro" id="IPR015876">
    <property type="entry name" value="Acyl-CoA_DS"/>
</dbReference>
<feature type="transmembrane region" description="Helical" evidence="12">
    <location>
        <begin position="217"/>
        <end position="243"/>
    </location>
</feature>
<evidence type="ECO:0000256" key="4">
    <source>
        <dbReference type="ARBA" id="ARBA00022692"/>
    </source>
</evidence>
<dbReference type="PANTHER" id="PTHR11351:SF31">
    <property type="entry name" value="DESATURASE 1, ISOFORM A-RELATED"/>
    <property type="match status" value="1"/>
</dbReference>
<keyword evidence="11" id="KW-0275">Fatty acid biosynthesis</keyword>
<comment type="similarity">
    <text evidence="2">Belongs to the fatty acid desaturase type 2 family.</text>
</comment>
<evidence type="ECO:0000313" key="14">
    <source>
        <dbReference type="EMBL" id="KAA2240349.1"/>
    </source>
</evidence>
<keyword evidence="5" id="KW-0276">Fatty acid metabolism</keyword>
<dbReference type="GO" id="GO:0006633">
    <property type="term" value="P:fatty acid biosynthetic process"/>
    <property type="evidence" value="ECO:0007669"/>
    <property type="project" value="UniProtKB-KW"/>
</dbReference>
<evidence type="ECO:0000256" key="7">
    <source>
        <dbReference type="ARBA" id="ARBA00023002"/>
    </source>
</evidence>
<feature type="transmembrane region" description="Helical" evidence="12">
    <location>
        <begin position="75"/>
        <end position="98"/>
    </location>
</feature>
<accession>A0A5B2VQF0</accession>
<comment type="caution">
    <text evidence="14">The sequence shown here is derived from an EMBL/GenBank/DDBJ whole genome shotgun (WGS) entry which is preliminary data.</text>
</comment>
<keyword evidence="4 12" id="KW-0812">Transmembrane</keyword>
<organism evidence="14 15">
    <name type="scientific">Chitinophaga agrisoli</name>
    <dbReference type="NCBI Taxonomy" id="2607653"/>
    <lineage>
        <taxon>Bacteria</taxon>
        <taxon>Pseudomonadati</taxon>
        <taxon>Bacteroidota</taxon>
        <taxon>Chitinophagia</taxon>
        <taxon>Chitinophagales</taxon>
        <taxon>Chitinophagaceae</taxon>
        <taxon>Chitinophaga</taxon>
    </lineage>
</organism>
<protein>
    <submittedName>
        <fullName evidence="14">Acyl-CoA desaturase</fullName>
    </submittedName>
</protein>